<proteinExistence type="inferred from homology"/>
<feature type="signal peptide" evidence="10">
    <location>
        <begin position="1"/>
        <end position="21"/>
    </location>
</feature>
<evidence type="ECO:0000256" key="1">
    <source>
        <dbReference type="ARBA" id="ARBA00001942"/>
    </source>
</evidence>
<evidence type="ECO:0000256" key="8">
    <source>
        <dbReference type="ARBA" id="ARBA00023004"/>
    </source>
</evidence>
<dbReference type="InterPro" id="IPR050612">
    <property type="entry name" value="Prok_Mopterin_Oxidored"/>
</dbReference>
<evidence type="ECO:0000256" key="7">
    <source>
        <dbReference type="ARBA" id="ARBA00023002"/>
    </source>
</evidence>
<accession>A0A286G765</accession>
<dbReference type="Proteomes" id="UP000219621">
    <property type="component" value="Unassembled WGS sequence"/>
</dbReference>
<evidence type="ECO:0000256" key="4">
    <source>
        <dbReference type="ARBA" id="ARBA00022505"/>
    </source>
</evidence>
<evidence type="ECO:0000313" key="13">
    <source>
        <dbReference type="Proteomes" id="UP000219621"/>
    </source>
</evidence>
<keyword evidence="6 10" id="KW-0732">Signal</keyword>
<evidence type="ECO:0000256" key="9">
    <source>
        <dbReference type="ARBA" id="ARBA00023014"/>
    </source>
</evidence>
<keyword evidence="9" id="KW-0411">Iron-sulfur</keyword>
<dbReference type="PROSITE" id="PS51318">
    <property type="entry name" value="TAT"/>
    <property type="match status" value="1"/>
</dbReference>
<feature type="chain" id="PRO_5012493382" evidence="10">
    <location>
        <begin position="22"/>
        <end position="1042"/>
    </location>
</feature>
<dbReference type="InterPro" id="IPR041929">
    <property type="entry name" value="Tetrathionate-R_A_N"/>
</dbReference>
<sequence>MTSRRTLLKGAAAVGGLTAFAAGYGHTVAKTAEGLATGSAGTAPRDPRTFNAPKPEFTVDAATGALTPNPDQQVAFTMCQACNTMCGVRVRTDKATDAVLRVAGNPYHPLSADRQIPYATPVRDAYLSLTRHGEAGLAGRSTACGRGNAALSQINNPYRVTTCLKRVGPRGAGEWRSIPYEQLIEEVCEGGDLFGEGPVAGLRALRDLETPLDPANPEYGPVANQVAILNATSDGRDEFIKRFAFNAYGTRNYGHHGSYCGLSMRVGSGAIMNDLNGYPHGKPDFENVEFAIFIGSAPGNAGKPFKRQGRLLAQARSEGKLNYVVVEPVLTNASSMAADDRNRWIPIVPGGDNALAMGMIRWILDNERYDARYLAQPGPKAAEQAGEASFSNATHLVVTQDGHPRKGFFLRGSDIGLPLAEVEGAERWKKGDVFLCIDAADGSLRPFGKPGPAQLFHTGTVETPEGPVAVKTSLQLLKDSAEAHSMADYAAACGLDVSVIEGLAREFTAHGKKAAVDCHGGTMHANGFYTAFSVLMLNLLIGNWNMKGGMVDSIGGFPDYAPGPRYDLAKFPGQVAPKGIFLSRSKFPYQKTSEFKRRKEAGESPYPTKAPWYPLSPPMLTEYLTAAVNGYPYGLKALVSFMANPVYGHAGLRGAVADKLKDPKVLPLFVAIDAFINETNCMADYIVPDSVMYEAWGWTSPWSGTVTRASTARWPVIEPRQVKAADGDRVTMEKFFIDVGLRLGLPGFGDAVIADADGTLHPLKRPEDCYLRAGANVAYAGTPVPDASDDDIALSGVGRIVPELEKALKPEEVRKVAFVFARGGRFQDHAEAYDGEAVMADNRVTAKAGFCIYNEAVATAVNTMTGKRHSGVPAWYPLTLADGTPLRDRFPEAEWPFLVASYKSNMQSSYSIGSPRLRQVHPNNPISVSVADAARLGIASGDAVRLVTPGGSVVATALVRHGIRPGAIAVEHGYGHTELGARRHVIDGVAQPDLGGFSAGVNLNDVGLMDPTREGVSTLGDWVIGSAARQALPARLEKVAAT</sequence>
<evidence type="ECO:0000256" key="10">
    <source>
        <dbReference type="SAM" id="SignalP"/>
    </source>
</evidence>
<comment type="similarity">
    <text evidence="2">Belongs to the prokaryotic molybdopterin-containing oxidoreductase family.</text>
</comment>
<evidence type="ECO:0000313" key="12">
    <source>
        <dbReference type="EMBL" id="SOD90969.1"/>
    </source>
</evidence>
<reference evidence="12 13" key="1">
    <citation type="submission" date="2017-09" db="EMBL/GenBank/DDBJ databases">
        <authorList>
            <person name="Ehlers B."/>
            <person name="Leendertz F.H."/>
        </authorList>
    </citation>
    <scope>NUCLEOTIDE SEQUENCE [LARGE SCALE GENOMIC DNA]</scope>
    <source>
        <strain evidence="12 13">USBA 140</strain>
    </source>
</reference>
<dbReference type="PANTHER" id="PTHR43742">
    <property type="entry name" value="TRIMETHYLAMINE-N-OXIDE REDUCTASE"/>
    <property type="match status" value="1"/>
</dbReference>
<dbReference type="Gene3D" id="2.40.40.20">
    <property type="match status" value="1"/>
</dbReference>
<dbReference type="CDD" id="cd02780">
    <property type="entry name" value="MopB_CT_Tetrathionate_Arsenate-R"/>
    <property type="match status" value="1"/>
</dbReference>
<dbReference type="AlphaFoldDB" id="A0A286G765"/>
<evidence type="ECO:0000256" key="3">
    <source>
        <dbReference type="ARBA" id="ARBA00022485"/>
    </source>
</evidence>
<dbReference type="SUPFAM" id="SSF53706">
    <property type="entry name" value="Formate dehydrogenase/DMSO reductase, domains 1-3"/>
    <property type="match status" value="1"/>
</dbReference>
<dbReference type="EMBL" id="OCNJ01000001">
    <property type="protein sequence ID" value="SOD90969.1"/>
    <property type="molecule type" value="Genomic_DNA"/>
</dbReference>
<dbReference type="Gene3D" id="3.40.50.740">
    <property type="match status" value="1"/>
</dbReference>
<keyword evidence="7" id="KW-0560">Oxidoreductase</keyword>
<dbReference type="GO" id="GO:0043546">
    <property type="term" value="F:molybdopterin cofactor binding"/>
    <property type="evidence" value="ECO:0007669"/>
    <property type="project" value="InterPro"/>
</dbReference>
<protein>
    <submittedName>
        <fullName evidence="12">Tetrathionate reductase alpha subunit</fullName>
    </submittedName>
</protein>
<dbReference type="Pfam" id="PF00384">
    <property type="entry name" value="Molybdopterin"/>
    <property type="match status" value="1"/>
</dbReference>
<dbReference type="SUPFAM" id="SSF50692">
    <property type="entry name" value="ADC-like"/>
    <property type="match status" value="1"/>
</dbReference>
<keyword evidence="13" id="KW-1185">Reference proteome</keyword>
<comment type="cofactor">
    <cofactor evidence="1">
        <name>Mo-bis(molybdopterin guanine dinucleotide)</name>
        <dbReference type="ChEBI" id="CHEBI:60539"/>
    </cofactor>
</comment>
<dbReference type="InterPro" id="IPR006656">
    <property type="entry name" value="Mopterin_OxRdtase"/>
</dbReference>
<dbReference type="GO" id="GO:0046872">
    <property type="term" value="F:metal ion binding"/>
    <property type="evidence" value="ECO:0007669"/>
    <property type="project" value="UniProtKB-KW"/>
</dbReference>
<dbReference type="Pfam" id="PF01568">
    <property type="entry name" value="Molydop_binding"/>
    <property type="match status" value="1"/>
</dbReference>
<dbReference type="GO" id="GO:0051539">
    <property type="term" value="F:4 iron, 4 sulfur cluster binding"/>
    <property type="evidence" value="ECO:0007669"/>
    <property type="project" value="UniProtKB-KW"/>
</dbReference>
<dbReference type="InterPro" id="IPR006311">
    <property type="entry name" value="TAT_signal"/>
</dbReference>
<dbReference type="SMART" id="SM00926">
    <property type="entry name" value="Molybdop_Fe4S4"/>
    <property type="match status" value="1"/>
</dbReference>
<feature type="domain" description="4Fe-4S Mo/W bis-MGD-type" evidence="11">
    <location>
        <begin position="72"/>
        <end position="158"/>
    </location>
</feature>
<dbReference type="InterPro" id="IPR006963">
    <property type="entry name" value="Mopterin_OxRdtase_4Fe-4S_dom"/>
</dbReference>
<dbReference type="Gene3D" id="3.30.200.210">
    <property type="match status" value="1"/>
</dbReference>
<dbReference type="CDD" id="cd02758">
    <property type="entry name" value="MopB_Tetrathionate-Ra"/>
    <property type="match status" value="1"/>
</dbReference>
<dbReference type="PANTHER" id="PTHR43742:SF9">
    <property type="entry name" value="TETRATHIONATE REDUCTASE SUBUNIT A"/>
    <property type="match status" value="1"/>
</dbReference>
<dbReference type="InterPro" id="IPR009010">
    <property type="entry name" value="Asp_de-COase-like_dom_sf"/>
</dbReference>
<dbReference type="InterPro" id="IPR006657">
    <property type="entry name" value="MoPterin_dinucl-bd_dom"/>
</dbReference>
<dbReference type="OrthoDB" id="9810782at2"/>
<gene>
    <name evidence="12" type="ORF">SAMN05421508_101743</name>
</gene>
<name>A0A286G765_9PROT</name>
<evidence type="ECO:0000256" key="5">
    <source>
        <dbReference type="ARBA" id="ARBA00022723"/>
    </source>
</evidence>
<evidence type="ECO:0000256" key="6">
    <source>
        <dbReference type="ARBA" id="ARBA00022729"/>
    </source>
</evidence>
<dbReference type="GO" id="GO:0016491">
    <property type="term" value="F:oxidoreductase activity"/>
    <property type="evidence" value="ECO:0007669"/>
    <property type="project" value="UniProtKB-KW"/>
</dbReference>
<evidence type="ECO:0000259" key="11">
    <source>
        <dbReference type="PROSITE" id="PS51669"/>
    </source>
</evidence>
<keyword evidence="4" id="KW-0500">Molybdenum</keyword>
<keyword evidence="3" id="KW-0004">4Fe-4S</keyword>
<evidence type="ECO:0000256" key="2">
    <source>
        <dbReference type="ARBA" id="ARBA00010312"/>
    </source>
</evidence>
<dbReference type="InterPro" id="IPR037946">
    <property type="entry name" value="MopB_CT_Tetrathionate"/>
</dbReference>
<dbReference type="PROSITE" id="PS51669">
    <property type="entry name" value="4FE4S_MOW_BIS_MGD"/>
    <property type="match status" value="1"/>
</dbReference>
<organism evidence="12 13">
    <name type="scientific">Caenispirillum bisanense</name>
    <dbReference type="NCBI Taxonomy" id="414052"/>
    <lineage>
        <taxon>Bacteria</taxon>
        <taxon>Pseudomonadati</taxon>
        <taxon>Pseudomonadota</taxon>
        <taxon>Alphaproteobacteria</taxon>
        <taxon>Rhodospirillales</taxon>
        <taxon>Novispirillaceae</taxon>
        <taxon>Caenispirillum</taxon>
    </lineage>
</organism>
<keyword evidence="8" id="KW-0408">Iron</keyword>
<dbReference type="Gene3D" id="3.40.228.10">
    <property type="entry name" value="Dimethylsulfoxide Reductase, domain 2"/>
    <property type="match status" value="1"/>
</dbReference>
<keyword evidence="5" id="KW-0479">Metal-binding</keyword>
<dbReference type="RefSeq" id="WP_097277601.1">
    <property type="nucleotide sequence ID" value="NZ_OCNJ01000001.1"/>
</dbReference>